<dbReference type="AlphaFoldDB" id="W9H1X1"/>
<feature type="domain" description="Peptidoglycan binding-like" evidence="2">
    <location>
        <begin position="132"/>
        <end position="181"/>
    </location>
</feature>
<dbReference type="InterPro" id="IPR006597">
    <property type="entry name" value="Sel1-like"/>
</dbReference>
<name>W9H1X1_9PROT</name>
<organism evidence="3 4">
    <name type="scientific">Skermanella stibiiresistens SB22</name>
    <dbReference type="NCBI Taxonomy" id="1385369"/>
    <lineage>
        <taxon>Bacteria</taxon>
        <taxon>Pseudomonadati</taxon>
        <taxon>Pseudomonadota</taxon>
        <taxon>Alphaproteobacteria</taxon>
        <taxon>Rhodospirillales</taxon>
        <taxon>Azospirillaceae</taxon>
        <taxon>Skermanella</taxon>
    </lineage>
</organism>
<gene>
    <name evidence="3" type="ORF">N825_11345</name>
</gene>
<dbReference type="RefSeq" id="WP_037456379.1">
    <property type="nucleotide sequence ID" value="NZ_AVFL01000016.1"/>
</dbReference>
<dbReference type="InterPro" id="IPR036366">
    <property type="entry name" value="PGBDSf"/>
</dbReference>
<evidence type="ECO:0000256" key="1">
    <source>
        <dbReference type="SAM" id="SignalP"/>
    </source>
</evidence>
<protein>
    <recommendedName>
        <fullName evidence="2">Peptidoglycan binding-like domain-containing protein</fullName>
    </recommendedName>
</protein>
<dbReference type="InterPro" id="IPR011990">
    <property type="entry name" value="TPR-like_helical_dom_sf"/>
</dbReference>
<dbReference type="SMART" id="SM00671">
    <property type="entry name" value="SEL1"/>
    <property type="match status" value="1"/>
</dbReference>
<dbReference type="STRING" id="1385369.N825_11345"/>
<dbReference type="Proteomes" id="UP000019486">
    <property type="component" value="Unassembled WGS sequence"/>
</dbReference>
<dbReference type="InterPro" id="IPR002477">
    <property type="entry name" value="Peptidoglycan-bd-like"/>
</dbReference>
<feature type="signal peptide" evidence="1">
    <location>
        <begin position="1"/>
        <end position="21"/>
    </location>
</feature>
<evidence type="ECO:0000313" key="4">
    <source>
        <dbReference type="Proteomes" id="UP000019486"/>
    </source>
</evidence>
<dbReference type="Gene3D" id="1.25.40.10">
    <property type="entry name" value="Tetratricopeptide repeat domain"/>
    <property type="match status" value="1"/>
</dbReference>
<keyword evidence="1" id="KW-0732">Signal</keyword>
<proteinExistence type="predicted"/>
<reference evidence="3 4" key="1">
    <citation type="submission" date="2013-08" db="EMBL/GenBank/DDBJ databases">
        <title>The genome sequence of Skermanella stibiiresistens.</title>
        <authorList>
            <person name="Zhu W."/>
            <person name="Wang G."/>
        </authorList>
    </citation>
    <scope>NUCLEOTIDE SEQUENCE [LARGE SCALE GENOMIC DNA]</scope>
    <source>
        <strain evidence="3 4">SB22</strain>
    </source>
</reference>
<keyword evidence="4" id="KW-1185">Reference proteome</keyword>
<accession>W9H1X1</accession>
<comment type="caution">
    <text evidence="3">The sequence shown here is derived from an EMBL/GenBank/DDBJ whole genome shotgun (WGS) entry which is preliminary data.</text>
</comment>
<dbReference type="OrthoDB" id="2080452at2"/>
<dbReference type="EMBL" id="AVFL01000016">
    <property type="protein sequence ID" value="EWY38816.1"/>
    <property type="molecule type" value="Genomic_DNA"/>
</dbReference>
<dbReference type="SUPFAM" id="SSF81901">
    <property type="entry name" value="HCP-like"/>
    <property type="match status" value="1"/>
</dbReference>
<dbReference type="Gene3D" id="1.10.101.10">
    <property type="entry name" value="PGBD-like superfamily/PGBD"/>
    <property type="match status" value="1"/>
</dbReference>
<dbReference type="InterPro" id="IPR036365">
    <property type="entry name" value="PGBD-like_sf"/>
</dbReference>
<evidence type="ECO:0000259" key="2">
    <source>
        <dbReference type="Pfam" id="PF01471"/>
    </source>
</evidence>
<dbReference type="Pfam" id="PF01471">
    <property type="entry name" value="PG_binding_1"/>
    <property type="match status" value="1"/>
</dbReference>
<evidence type="ECO:0000313" key="3">
    <source>
        <dbReference type="EMBL" id="EWY38816.1"/>
    </source>
</evidence>
<dbReference type="SUPFAM" id="SSF47090">
    <property type="entry name" value="PGBD-like"/>
    <property type="match status" value="1"/>
</dbReference>
<feature type="chain" id="PRO_5004920749" description="Peptidoglycan binding-like domain-containing protein" evidence="1">
    <location>
        <begin position="22"/>
        <end position="193"/>
    </location>
</feature>
<sequence length="193" mass="20566">MSVFPLPVLLALALTTADAGATTRYEDGLAAFNRGDPVTAARVFEPLARAGDPDAEYWLGRIFADGRGRPADLVVAYGWFDRAAARGHQDAEGERARLAKILTTAQIAEARRLTATAAEPTLGKRPDLITGVQIELERLGYDPGPADGVSGARTRDAIERFQRDAAIEITGAASPDLLERLRVQAARTKKGGG</sequence>